<sequence length="129" mass="14002">MFSKHHHQLNLKGRTGALTSKPYPETSDVSRGRSSLRQGAGLPETWGGATWLRPLIPEPRGTSSSTGDQPPDLCSIGQRARDQPPDLCSIGQRARDQPPDLCSIGQRARDQPPDLCSIGQRARGQPPDL</sequence>
<evidence type="ECO:0000256" key="1">
    <source>
        <dbReference type="SAM" id="MobiDB-lite"/>
    </source>
</evidence>
<proteinExistence type="predicted"/>
<keyword evidence="3" id="KW-1185">Reference proteome</keyword>
<evidence type="ECO:0000313" key="2">
    <source>
        <dbReference type="EMBL" id="KAJ3584463.1"/>
    </source>
</evidence>
<name>A0A9Q0DBA5_9TELE</name>
<dbReference type="EMBL" id="JANIIK010000119">
    <property type="protein sequence ID" value="KAJ3584463.1"/>
    <property type="molecule type" value="Genomic_DNA"/>
</dbReference>
<feature type="region of interest" description="Disordered" evidence="1">
    <location>
        <begin position="1"/>
        <end position="129"/>
    </location>
</feature>
<gene>
    <name evidence="2" type="ORF">NHX12_014958</name>
</gene>
<accession>A0A9Q0DBA5</accession>
<organism evidence="2 3">
    <name type="scientific">Muraenolepis orangiensis</name>
    <name type="common">Patagonian moray cod</name>
    <dbReference type="NCBI Taxonomy" id="630683"/>
    <lineage>
        <taxon>Eukaryota</taxon>
        <taxon>Metazoa</taxon>
        <taxon>Chordata</taxon>
        <taxon>Craniata</taxon>
        <taxon>Vertebrata</taxon>
        <taxon>Euteleostomi</taxon>
        <taxon>Actinopterygii</taxon>
        <taxon>Neopterygii</taxon>
        <taxon>Teleostei</taxon>
        <taxon>Neoteleostei</taxon>
        <taxon>Acanthomorphata</taxon>
        <taxon>Zeiogadaria</taxon>
        <taxon>Gadariae</taxon>
        <taxon>Gadiformes</taxon>
        <taxon>Muraenolepidoidei</taxon>
        <taxon>Muraenolepididae</taxon>
        <taxon>Muraenolepis</taxon>
    </lineage>
</organism>
<protein>
    <submittedName>
        <fullName evidence="2">Uncharacterized protein</fullName>
    </submittedName>
</protein>
<dbReference type="AlphaFoldDB" id="A0A9Q0DBA5"/>
<feature type="compositionally biased region" description="Polar residues" evidence="1">
    <location>
        <begin position="27"/>
        <end position="37"/>
    </location>
</feature>
<evidence type="ECO:0000313" key="3">
    <source>
        <dbReference type="Proteomes" id="UP001148018"/>
    </source>
</evidence>
<comment type="caution">
    <text evidence="2">The sequence shown here is derived from an EMBL/GenBank/DDBJ whole genome shotgun (WGS) entry which is preliminary data.</text>
</comment>
<reference evidence="2" key="1">
    <citation type="submission" date="2022-07" db="EMBL/GenBank/DDBJ databases">
        <title>Chromosome-level genome of Muraenolepis orangiensis.</title>
        <authorList>
            <person name="Kim J."/>
        </authorList>
    </citation>
    <scope>NUCLEOTIDE SEQUENCE</scope>
    <source>
        <strain evidence="2">KU_S4_2022</strain>
        <tissue evidence="2">Muscle</tissue>
    </source>
</reference>
<dbReference type="Proteomes" id="UP001148018">
    <property type="component" value="Unassembled WGS sequence"/>
</dbReference>